<dbReference type="InterPro" id="IPR013328">
    <property type="entry name" value="6PGD_dom2"/>
</dbReference>
<dbReference type="STRING" id="188915.AWC02_17495"/>
<dbReference type="RefSeq" id="WP_085129989.1">
    <property type="nucleotide sequence ID" value="NZ_LQOT01000069.1"/>
</dbReference>
<dbReference type="AlphaFoldDB" id="A0A1X1T9I3"/>
<evidence type="ECO:0000259" key="6">
    <source>
        <dbReference type="Pfam" id="PF14833"/>
    </source>
</evidence>
<evidence type="ECO:0000256" key="3">
    <source>
        <dbReference type="ARBA" id="ARBA00023027"/>
    </source>
</evidence>
<dbReference type="InterPro" id="IPR008927">
    <property type="entry name" value="6-PGluconate_DH-like_C_sf"/>
</dbReference>
<keyword evidence="3" id="KW-0520">NAD</keyword>
<evidence type="ECO:0000313" key="7">
    <source>
        <dbReference type="EMBL" id="ORV41212.1"/>
    </source>
</evidence>
<protein>
    <submittedName>
        <fullName evidence="7">6-phosphogluconate dehydrogenase</fullName>
    </submittedName>
</protein>
<dbReference type="EMBL" id="LQOT01000069">
    <property type="protein sequence ID" value="ORV41212.1"/>
    <property type="molecule type" value="Genomic_DNA"/>
</dbReference>
<feature type="active site" evidence="4">
    <location>
        <position position="174"/>
    </location>
</feature>
<dbReference type="InterPro" id="IPR029154">
    <property type="entry name" value="HIBADH-like_NADP-bd"/>
</dbReference>
<dbReference type="GO" id="GO:0050661">
    <property type="term" value="F:NADP binding"/>
    <property type="evidence" value="ECO:0007669"/>
    <property type="project" value="InterPro"/>
</dbReference>
<dbReference type="PANTHER" id="PTHR43060">
    <property type="entry name" value="3-HYDROXYISOBUTYRATE DEHYDROGENASE-LIKE 1, MITOCHONDRIAL-RELATED"/>
    <property type="match status" value="1"/>
</dbReference>
<evidence type="ECO:0000313" key="8">
    <source>
        <dbReference type="Proteomes" id="UP000193465"/>
    </source>
</evidence>
<dbReference type="GO" id="GO:0051287">
    <property type="term" value="F:NAD binding"/>
    <property type="evidence" value="ECO:0007669"/>
    <property type="project" value="InterPro"/>
</dbReference>
<proteinExistence type="inferred from homology"/>
<dbReference type="Pfam" id="PF14833">
    <property type="entry name" value="NAD_binding_11"/>
    <property type="match status" value="1"/>
</dbReference>
<comment type="caution">
    <text evidence="7">The sequence shown here is derived from an EMBL/GenBank/DDBJ whole genome shotgun (WGS) entry which is preliminary data.</text>
</comment>
<evidence type="ECO:0000259" key="5">
    <source>
        <dbReference type="Pfam" id="PF03446"/>
    </source>
</evidence>
<name>A0A1X1T9I3_9MYCO</name>
<feature type="domain" description="6-phosphogluconate dehydrogenase NADP-binding" evidence="5">
    <location>
        <begin position="8"/>
        <end position="163"/>
    </location>
</feature>
<dbReference type="InterPro" id="IPR036291">
    <property type="entry name" value="NAD(P)-bd_dom_sf"/>
</dbReference>
<dbReference type="PIRSF" id="PIRSF000103">
    <property type="entry name" value="HIBADH"/>
    <property type="match status" value="1"/>
</dbReference>
<reference evidence="7 8" key="1">
    <citation type="submission" date="2016-01" db="EMBL/GenBank/DDBJ databases">
        <title>The new phylogeny of the genus Mycobacterium.</title>
        <authorList>
            <person name="Tarcisio F."/>
            <person name="Conor M."/>
            <person name="Antonella G."/>
            <person name="Elisabetta G."/>
            <person name="Giulia F.S."/>
            <person name="Sara T."/>
            <person name="Anna F."/>
            <person name="Clotilde B."/>
            <person name="Roberto B."/>
            <person name="Veronica D.S."/>
            <person name="Fabio R."/>
            <person name="Monica P."/>
            <person name="Olivier J."/>
            <person name="Enrico T."/>
            <person name="Nicola S."/>
        </authorList>
    </citation>
    <scope>NUCLEOTIDE SEQUENCE [LARGE SCALE GENOMIC DNA]</scope>
    <source>
        <strain evidence="7 8">ATCC 27353</strain>
    </source>
</reference>
<keyword evidence="8" id="KW-1185">Reference proteome</keyword>
<keyword evidence="2" id="KW-0560">Oxidoreductase</keyword>
<organism evidence="7 8">
    <name type="scientific">Mycolicibacter engbaekii</name>
    <dbReference type="NCBI Taxonomy" id="188915"/>
    <lineage>
        <taxon>Bacteria</taxon>
        <taxon>Bacillati</taxon>
        <taxon>Actinomycetota</taxon>
        <taxon>Actinomycetes</taxon>
        <taxon>Mycobacteriales</taxon>
        <taxon>Mycobacteriaceae</taxon>
        <taxon>Mycolicibacter</taxon>
    </lineage>
</organism>
<evidence type="ECO:0000256" key="1">
    <source>
        <dbReference type="ARBA" id="ARBA00009080"/>
    </source>
</evidence>
<dbReference type="InterPro" id="IPR006115">
    <property type="entry name" value="6PGDH_NADP-bd"/>
</dbReference>
<feature type="domain" description="3-hydroxyisobutyrate dehydrogenase-like NAD-binding" evidence="6">
    <location>
        <begin position="168"/>
        <end position="264"/>
    </location>
</feature>
<accession>A0A1X1T9I3</accession>
<evidence type="ECO:0000256" key="4">
    <source>
        <dbReference type="PIRSR" id="PIRSR000103-1"/>
    </source>
</evidence>
<dbReference type="GO" id="GO:0016491">
    <property type="term" value="F:oxidoreductase activity"/>
    <property type="evidence" value="ECO:0007669"/>
    <property type="project" value="UniProtKB-KW"/>
</dbReference>
<dbReference type="PANTHER" id="PTHR43060:SF15">
    <property type="entry name" value="3-HYDROXYISOBUTYRATE DEHYDROGENASE-LIKE 1, MITOCHONDRIAL-RELATED"/>
    <property type="match status" value="1"/>
</dbReference>
<dbReference type="Gene3D" id="1.10.1040.10">
    <property type="entry name" value="N-(1-d-carboxylethyl)-l-norvaline Dehydrogenase, domain 2"/>
    <property type="match status" value="1"/>
</dbReference>
<dbReference type="SUPFAM" id="SSF48179">
    <property type="entry name" value="6-phosphogluconate dehydrogenase C-terminal domain-like"/>
    <property type="match status" value="1"/>
</dbReference>
<gene>
    <name evidence="7" type="ORF">AWC02_17495</name>
</gene>
<dbReference type="InterPro" id="IPR015815">
    <property type="entry name" value="HIBADH-related"/>
</dbReference>
<dbReference type="Pfam" id="PF03446">
    <property type="entry name" value="NAD_binding_2"/>
    <property type="match status" value="1"/>
</dbReference>
<evidence type="ECO:0000256" key="2">
    <source>
        <dbReference type="ARBA" id="ARBA00023002"/>
    </source>
</evidence>
<dbReference type="Proteomes" id="UP000193465">
    <property type="component" value="Unassembled WGS sequence"/>
</dbReference>
<comment type="similarity">
    <text evidence="1">Belongs to the HIBADH-related family.</text>
</comment>
<dbReference type="SUPFAM" id="SSF51735">
    <property type="entry name" value="NAD(P)-binding Rossmann-fold domains"/>
    <property type="match status" value="1"/>
</dbReference>
<dbReference type="Gene3D" id="3.40.50.720">
    <property type="entry name" value="NAD(P)-binding Rossmann-like Domain"/>
    <property type="match status" value="1"/>
</dbReference>
<sequence length="272" mass="27448">MTTTSPVVGFVGAGQMGEPMVVRLADAGYRVQVYARRPEVRDRLAAAGAVPVDSVAAVARDAGVVISCLFSDAQLLEVARGSDGLLANAAPGTVVVSHTTGTVSTLTTLLAEYPNGPLLVDAPVSGGAHDIAAGTLTVLLGGPDDAVTRARSVLAAYADPIITTGELGTALNLKLINNVLFAANAQLVAAAVELAGNLGVRDTSLFEALSHCSGGSRAAGYVQSAGGVEKFGKVVAPFMRKDVAACIEAAADRGVDLGQLRTVAENGPLDLS</sequence>